<evidence type="ECO:0000313" key="2">
    <source>
        <dbReference type="Proteomes" id="UP000030762"/>
    </source>
</evidence>
<evidence type="ECO:0000313" key="1">
    <source>
        <dbReference type="EMBL" id="EQC41961.1"/>
    </source>
</evidence>
<dbReference type="InterPro" id="IPR032675">
    <property type="entry name" value="LRR_dom_sf"/>
</dbReference>
<dbReference type="EMBL" id="JH767133">
    <property type="protein sequence ID" value="EQC41961.1"/>
    <property type="molecule type" value="Genomic_DNA"/>
</dbReference>
<dbReference type="Proteomes" id="UP000030762">
    <property type="component" value="Unassembled WGS sequence"/>
</dbReference>
<protein>
    <submittedName>
        <fullName evidence="1">Uncharacterized protein</fullName>
    </submittedName>
</protein>
<dbReference type="InParanoid" id="T0R4U3"/>
<gene>
    <name evidence="1" type="ORF">SDRG_00810</name>
</gene>
<dbReference type="RefSeq" id="XP_008604530.1">
    <property type="nucleotide sequence ID" value="XM_008606308.1"/>
</dbReference>
<proteinExistence type="predicted"/>
<reference evidence="1 2" key="1">
    <citation type="submission" date="2012-04" db="EMBL/GenBank/DDBJ databases">
        <title>The Genome Sequence of Saprolegnia declina VS20.</title>
        <authorList>
            <consortium name="The Broad Institute Genome Sequencing Platform"/>
            <person name="Russ C."/>
            <person name="Nusbaum C."/>
            <person name="Tyler B."/>
            <person name="van West P."/>
            <person name="Dieguez-Uribeondo J."/>
            <person name="de Bruijn I."/>
            <person name="Tripathy S."/>
            <person name="Jiang R."/>
            <person name="Young S.K."/>
            <person name="Zeng Q."/>
            <person name="Gargeya S."/>
            <person name="Fitzgerald M."/>
            <person name="Haas B."/>
            <person name="Abouelleil A."/>
            <person name="Alvarado L."/>
            <person name="Arachchi H.M."/>
            <person name="Berlin A."/>
            <person name="Chapman S.B."/>
            <person name="Goldberg J."/>
            <person name="Griggs A."/>
            <person name="Gujja S."/>
            <person name="Hansen M."/>
            <person name="Howarth C."/>
            <person name="Imamovic A."/>
            <person name="Larimer J."/>
            <person name="McCowen C."/>
            <person name="Montmayeur A."/>
            <person name="Murphy C."/>
            <person name="Neiman D."/>
            <person name="Pearson M."/>
            <person name="Priest M."/>
            <person name="Roberts A."/>
            <person name="Saif S."/>
            <person name="Shea T."/>
            <person name="Sisk P."/>
            <person name="Sykes S."/>
            <person name="Wortman J."/>
            <person name="Nusbaum C."/>
            <person name="Birren B."/>
        </authorList>
    </citation>
    <scope>NUCLEOTIDE SEQUENCE [LARGE SCALE GENOMIC DNA]</scope>
    <source>
        <strain evidence="1 2">VS20</strain>
    </source>
</reference>
<dbReference type="VEuPathDB" id="FungiDB:SDRG_00810"/>
<sequence>MPIILSASLQGVSSSERWPVYNMPGNDPPYCRFVTKWAAKINYVDMMAKQLQPDRAMYCNMLRACTNVRHARLTYAADVVAAMTTPVHRVTYNVPDYPLDAAEHIERWLASGHAQRLMLSSFHRVDAGLAHVLASSTVSHLDLNCSPGVANGVAFTHLREATFKLSSAPIEFCQLGPLLNLSKLQKLELANLVNVDGAYLVSKLPDLVALESLSLSNVDLSTAQSPAMGTTTPTSFRAMVDWALSSPQLESLTWCDVDSITKHIADAADTLQRCIAVGVGRIDLRSCSLDDDSAKALAAVLAGCHARERFELDLSWNEFSTIGVGYLASALTSCTNVRILLPNALSDLFHKPT</sequence>
<name>T0R4U3_SAPDV</name>
<accession>T0R4U3</accession>
<dbReference type="AlphaFoldDB" id="T0R4U3"/>
<dbReference type="SUPFAM" id="SSF52047">
    <property type="entry name" value="RNI-like"/>
    <property type="match status" value="1"/>
</dbReference>
<keyword evidence="2" id="KW-1185">Reference proteome</keyword>
<organism evidence="1 2">
    <name type="scientific">Saprolegnia diclina (strain VS20)</name>
    <dbReference type="NCBI Taxonomy" id="1156394"/>
    <lineage>
        <taxon>Eukaryota</taxon>
        <taxon>Sar</taxon>
        <taxon>Stramenopiles</taxon>
        <taxon>Oomycota</taxon>
        <taxon>Saprolegniomycetes</taxon>
        <taxon>Saprolegniales</taxon>
        <taxon>Saprolegniaceae</taxon>
        <taxon>Saprolegnia</taxon>
    </lineage>
</organism>
<dbReference type="GeneID" id="19941537"/>
<dbReference type="Gene3D" id="3.80.10.10">
    <property type="entry name" value="Ribonuclease Inhibitor"/>
    <property type="match status" value="1"/>
</dbReference>